<organism evidence="2 3">
    <name type="scientific">Shewanella polaris</name>
    <dbReference type="NCBI Taxonomy" id="2588449"/>
    <lineage>
        <taxon>Bacteria</taxon>
        <taxon>Pseudomonadati</taxon>
        <taxon>Pseudomonadota</taxon>
        <taxon>Gammaproteobacteria</taxon>
        <taxon>Alteromonadales</taxon>
        <taxon>Shewanellaceae</taxon>
        <taxon>Shewanella</taxon>
    </lineage>
</organism>
<proteinExistence type="predicted"/>
<feature type="signal peptide" evidence="1">
    <location>
        <begin position="1"/>
        <end position="18"/>
    </location>
</feature>
<keyword evidence="3" id="KW-1185">Reference proteome</keyword>
<protein>
    <submittedName>
        <fullName evidence="2">Uncharacterized protein</fullName>
    </submittedName>
</protein>
<name>A0A4Y5YHW5_9GAMM</name>
<dbReference type="RefSeq" id="WP_140235043.1">
    <property type="nucleotide sequence ID" value="NZ_CP041036.1"/>
</dbReference>
<gene>
    <name evidence="2" type="ORF">FH971_16380</name>
</gene>
<reference evidence="2 3" key="1">
    <citation type="submission" date="2019-06" db="EMBL/GenBank/DDBJ databases">
        <title>The genome of Shewanella sp. SM1901.</title>
        <authorList>
            <person name="Cha Q."/>
        </authorList>
    </citation>
    <scope>NUCLEOTIDE SEQUENCE [LARGE SCALE GENOMIC DNA]</scope>
    <source>
        <strain evidence="2 3">SM1901</strain>
    </source>
</reference>
<dbReference type="KEGG" id="spol:FH971_16380"/>
<evidence type="ECO:0000256" key="1">
    <source>
        <dbReference type="SAM" id="SignalP"/>
    </source>
</evidence>
<dbReference type="EMBL" id="CP041036">
    <property type="protein sequence ID" value="QDE32402.1"/>
    <property type="molecule type" value="Genomic_DNA"/>
</dbReference>
<accession>A0A4Y5YHW5</accession>
<evidence type="ECO:0000313" key="2">
    <source>
        <dbReference type="EMBL" id="QDE32402.1"/>
    </source>
</evidence>
<keyword evidence="1" id="KW-0732">Signal</keyword>
<evidence type="ECO:0000313" key="3">
    <source>
        <dbReference type="Proteomes" id="UP000319809"/>
    </source>
</evidence>
<dbReference type="Proteomes" id="UP000319809">
    <property type="component" value="Chromosome"/>
</dbReference>
<dbReference type="AlphaFoldDB" id="A0A4Y5YHW5"/>
<feature type="chain" id="PRO_5021272068" evidence="1">
    <location>
        <begin position="19"/>
        <end position="65"/>
    </location>
</feature>
<sequence length="65" mass="7301">MRKIFFVFALLASIDINATNHPPGYPDDVNFETPIMLFSGSCHSGDDIIQVHVKDISHFHPVYAN</sequence>